<keyword evidence="8" id="KW-1185">Reference proteome</keyword>
<dbReference type="GO" id="GO:0005546">
    <property type="term" value="F:phosphatidylinositol-4,5-bisphosphate binding"/>
    <property type="evidence" value="ECO:0007669"/>
    <property type="project" value="InterPro"/>
</dbReference>
<dbReference type="Pfam" id="PF20669">
    <property type="entry name" value="Exo70_N"/>
    <property type="match status" value="1"/>
</dbReference>
<comment type="function">
    <text evidence="4">Involved in the secretory pathway as part of the exocyst complex which tethers secretory vesicles to the sites of exocytosis. Also plays a role in the assembly of the exocyst.</text>
</comment>
<dbReference type="AlphaFoldDB" id="A0A9P8I5B1"/>
<dbReference type="Proteomes" id="UP000698800">
    <property type="component" value="Unassembled WGS sequence"/>
</dbReference>
<comment type="similarity">
    <text evidence="1 4">Belongs to the EXO70 family.</text>
</comment>
<sequence length="804" mass="89829">MFRSVSTLISARKSQSGKYKKIKDEPEELIITRHSGNLARTRWGIYRRLSKYPKRREYQRLGSDAGDGKPADLESRDDNPRVRTYSCAQLVLEDRETLLRQNHDCRDEDGDKSCSNSDNDWDWCLEDYPVHFTCILDHELSSSVGATHRETSLPEPATFGTPCCCGGCLVYYAELCEEMINQRGSADEEDSAEVEVLLSRLSKTKLLTAKIQSSLTRLETSAGNVQEAIRPIYANTQRLQQLGTNIDHTLEAIENIRKPLDITSSEESIIRAGPQKAGLSEFLASLKRMNAALSELKSTNLRSSQDAVAKLNTLLEAGAQQLELVFRDTLHEDSRPVEPLHYITKGKDKVSRLALINSAVATSLIHLEPDNPSGSIPPTGRLFSDIRGTYITKTLQNLAAASVNTTKKKTPDAIYRQGTNGISVYASCIEGIFLSEYENACQLFPREHWGPVYANTTRNALMEFSKTLRELNSHIKANTTTDCFLAYEIIDIVSSLSFRLVEKTSELKDEFQDALKPIRETAKSSLSELLEDTRRRVSIMPTVPLDGAAVPLTSETMTRLQTMTAYISPLTTVMVALGDGNWLPNGSLSNQRNSVKGFDVGADGRQLLAHYCSDTIDTLLQSLENKARTILKGKSLLGVFIANNVAVVESMIRSSDLQPIMTSNWMSRVESWRKKGIGFYLDAWKDPSSYLLDVTYTNRAGQRPPSGSNASINSAEIVKGLSSRDKDALKEKFKSFNTSFEDLISKHKQLTMEFQVKGQLAREVQALIEPLYGRFWDRYREVDKKGKYVRYDKSQLAAVLAGLG</sequence>
<dbReference type="InterPro" id="IPR046364">
    <property type="entry name" value="Exo70_C"/>
</dbReference>
<evidence type="ECO:0000259" key="6">
    <source>
        <dbReference type="Pfam" id="PF03081"/>
    </source>
</evidence>
<dbReference type="GO" id="GO:0006887">
    <property type="term" value="P:exocytosis"/>
    <property type="evidence" value="ECO:0007669"/>
    <property type="project" value="UniProtKB-KW"/>
</dbReference>
<proteinExistence type="inferred from homology"/>
<dbReference type="SUPFAM" id="SSF74788">
    <property type="entry name" value="Cullin repeat-like"/>
    <property type="match status" value="1"/>
</dbReference>
<dbReference type="GO" id="GO:0000145">
    <property type="term" value="C:exocyst"/>
    <property type="evidence" value="ECO:0007669"/>
    <property type="project" value="InterPro"/>
</dbReference>
<dbReference type="PANTHER" id="PTHR12542:SF41">
    <property type="entry name" value="EXOCYST COMPLEX COMPONENT 7"/>
    <property type="match status" value="1"/>
</dbReference>
<reference evidence="7" key="1">
    <citation type="submission" date="2021-03" db="EMBL/GenBank/DDBJ databases">
        <title>Comparative genomics and phylogenomic investigation of the class Geoglossomycetes provide insights into ecological specialization and systematics.</title>
        <authorList>
            <person name="Melie T."/>
            <person name="Pirro S."/>
            <person name="Miller A.N."/>
            <person name="Quandt A."/>
        </authorList>
    </citation>
    <scope>NUCLEOTIDE SEQUENCE</scope>
    <source>
        <strain evidence="7">GBOQ0MN5Z8</strain>
    </source>
</reference>
<evidence type="ECO:0000313" key="7">
    <source>
        <dbReference type="EMBL" id="KAH0538805.1"/>
    </source>
</evidence>
<dbReference type="GO" id="GO:0015031">
    <property type="term" value="P:protein transport"/>
    <property type="evidence" value="ECO:0007669"/>
    <property type="project" value="UniProtKB-KW"/>
</dbReference>
<keyword evidence="3 4" id="KW-0268">Exocytosis</keyword>
<dbReference type="PANTHER" id="PTHR12542">
    <property type="entry name" value="EXOCYST COMPLEX PROTEIN EXO70"/>
    <property type="match status" value="1"/>
</dbReference>
<keyword evidence="4" id="KW-0653">Protein transport</keyword>
<evidence type="ECO:0000256" key="1">
    <source>
        <dbReference type="ARBA" id="ARBA00006756"/>
    </source>
</evidence>
<feature type="domain" description="Exocyst complex subunit Exo70 C-terminal" evidence="6">
    <location>
        <begin position="419"/>
        <end position="801"/>
    </location>
</feature>
<dbReference type="EMBL" id="JAGHQL010000096">
    <property type="protein sequence ID" value="KAH0538805.1"/>
    <property type="molecule type" value="Genomic_DNA"/>
</dbReference>
<keyword evidence="2 4" id="KW-0813">Transport</keyword>
<accession>A0A9P8I5B1</accession>
<name>A0A9P8I5B1_9PEZI</name>
<evidence type="ECO:0000256" key="2">
    <source>
        <dbReference type="ARBA" id="ARBA00022448"/>
    </source>
</evidence>
<comment type="caution">
    <text evidence="7">The sequence shown here is derived from an EMBL/GenBank/DDBJ whole genome shotgun (WGS) entry which is preliminary data.</text>
</comment>
<comment type="subcellular location">
    <subcellularLocation>
        <location evidence="4">Bud</location>
    </subcellularLocation>
    <subcellularLocation>
        <location evidence="4">Bud neck</location>
    </subcellularLocation>
</comment>
<feature type="compositionally biased region" description="Basic and acidic residues" evidence="5">
    <location>
        <begin position="66"/>
        <end position="80"/>
    </location>
</feature>
<dbReference type="OrthoDB" id="1922221at2759"/>
<gene>
    <name evidence="7" type="ORF">FGG08_004637</name>
</gene>
<feature type="region of interest" description="Disordered" evidence="5">
    <location>
        <begin position="57"/>
        <end position="80"/>
    </location>
</feature>
<dbReference type="Gene3D" id="1.20.1280.170">
    <property type="entry name" value="Exocyst complex component Exo70"/>
    <property type="match status" value="1"/>
</dbReference>
<dbReference type="GO" id="GO:0005935">
    <property type="term" value="C:cellular bud neck"/>
    <property type="evidence" value="ECO:0007669"/>
    <property type="project" value="UniProtKB-SubCell"/>
</dbReference>
<protein>
    <recommendedName>
        <fullName evidence="4">Exocyst complex protein EXO70</fullName>
    </recommendedName>
</protein>
<organism evidence="7 8">
    <name type="scientific">Glutinoglossum americanum</name>
    <dbReference type="NCBI Taxonomy" id="1670608"/>
    <lineage>
        <taxon>Eukaryota</taxon>
        <taxon>Fungi</taxon>
        <taxon>Dikarya</taxon>
        <taxon>Ascomycota</taxon>
        <taxon>Pezizomycotina</taxon>
        <taxon>Geoglossomycetes</taxon>
        <taxon>Geoglossales</taxon>
        <taxon>Geoglossaceae</taxon>
        <taxon>Glutinoglossum</taxon>
    </lineage>
</organism>
<dbReference type="InterPro" id="IPR004140">
    <property type="entry name" value="Exo70"/>
</dbReference>
<dbReference type="InterPro" id="IPR016159">
    <property type="entry name" value="Cullin_repeat-like_dom_sf"/>
</dbReference>
<evidence type="ECO:0000313" key="8">
    <source>
        <dbReference type="Proteomes" id="UP000698800"/>
    </source>
</evidence>
<evidence type="ECO:0000256" key="3">
    <source>
        <dbReference type="ARBA" id="ARBA00022483"/>
    </source>
</evidence>
<evidence type="ECO:0000256" key="4">
    <source>
        <dbReference type="RuleBase" id="RU365026"/>
    </source>
</evidence>
<evidence type="ECO:0000256" key="5">
    <source>
        <dbReference type="SAM" id="MobiDB-lite"/>
    </source>
</evidence>
<dbReference type="Pfam" id="PF03081">
    <property type="entry name" value="Exo70_C"/>
    <property type="match status" value="1"/>
</dbReference>